<dbReference type="SUPFAM" id="SSF140931">
    <property type="entry name" value="Fic-like"/>
    <property type="match status" value="1"/>
</dbReference>
<accession>A0A371DBI5</accession>
<proteinExistence type="predicted"/>
<dbReference type="PANTHER" id="PTHR39426:SF1">
    <property type="entry name" value="HOMOLOGY TO DEATH-ON-CURING PROTEIN OF PHAGE P1"/>
    <property type="match status" value="1"/>
</dbReference>
<reference evidence="2 3" key="1">
    <citation type="journal article" date="2018" name="Biotechnol. Biofuels">
        <title>Integrative visual omics of the white-rot fungus Polyporus brumalis exposes the biotechnological potential of its oxidative enzymes for delignifying raw plant biomass.</title>
        <authorList>
            <person name="Miyauchi S."/>
            <person name="Rancon A."/>
            <person name="Drula E."/>
            <person name="Hage H."/>
            <person name="Chaduli D."/>
            <person name="Favel A."/>
            <person name="Grisel S."/>
            <person name="Henrissat B."/>
            <person name="Herpoel-Gimbert I."/>
            <person name="Ruiz-Duenas F.J."/>
            <person name="Chevret D."/>
            <person name="Hainaut M."/>
            <person name="Lin J."/>
            <person name="Wang M."/>
            <person name="Pangilinan J."/>
            <person name="Lipzen A."/>
            <person name="Lesage-Meessen L."/>
            <person name="Navarro D."/>
            <person name="Riley R."/>
            <person name="Grigoriev I.V."/>
            <person name="Zhou S."/>
            <person name="Raouche S."/>
            <person name="Rosso M.N."/>
        </authorList>
    </citation>
    <scope>NUCLEOTIDE SEQUENCE [LARGE SCALE GENOMIC DNA]</scope>
    <source>
        <strain evidence="2 3">BRFM 1820</strain>
    </source>
</reference>
<feature type="domain" description="Fido" evidence="1">
    <location>
        <begin position="1"/>
        <end position="134"/>
    </location>
</feature>
<dbReference type="EMBL" id="KZ857402">
    <property type="protein sequence ID" value="RDX49904.1"/>
    <property type="molecule type" value="Genomic_DNA"/>
</dbReference>
<organism evidence="2 3">
    <name type="scientific">Lentinus brumalis</name>
    <dbReference type="NCBI Taxonomy" id="2498619"/>
    <lineage>
        <taxon>Eukaryota</taxon>
        <taxon>Fungi</taxon>
        <taxon>Dikarya</taxon>
        <taxon>Basidiomycota</taxon>
        <taxon>Agaricomycotina</taxon>
        <taxon>Agaricomycetes</taxon>
        <taxon>Polyporales</taxon>
        <taxon>Polyporaceae</taxon>
        <taxon>Lentinus</taxon>
    </lineage>
</organism>
<dbReference type="InterPro" id="IPR003812">
    <property type="entry name" value="Fido"/>
</dbReference>
<dbReference type="PANTHER" id="PTHR39426">
    <property type="entry name" value="HOMOLOGY TO DEATH-ON-CURING PROTEIN OF PHAGE P1"/>
    <property type="match status" value="1"/>
</dbReference>
<name>A0A371DBI5_9APHY</name>
<dbReference type="STRING" id="139420.A0A371DBI5"/>
<dbReference type="AlphaFoldDB" id="A0A371DBI5"/>
<protein>
    <recommendedName>
        <fullName evidence="1">Fido domain-containing protein</fullName>
    </recommendedName>
</protein>
<evidence type="ECO:0000313" key="2">
    <source>
        <dbReference type="EMBL" id="RDX49904.1"/>
    </source>
</evidence>
<gene>
    <name evidence="2" type="ORF">OH76DRAFT_1438227</name>
</gene>
<dbReference type="PROSITE" id="PS51459">
    <property type="entry name" value="FIDO"/>
    <property type="match status" value="1"/>
</dbReference>
<dbReference type="Pfam" id="PF02661">
    <property type="entry name" value="Fic"/>
    <property type="match status" value="1"/>
</dbReference>
<dbReference type="Proteomes" id="UP000256964">
    <property type="component" value="Unassembled WGS sequence"/>
</dbReference>
<evidence type="ECO:0000313" key="3">
    <source>
        <dbReference type="Proteomes" id="UP000256964"/>
    </source>
</evidence>
<dbReference type="Gene3D" id="1.20.120.1870">
    <property type="entry name" value="Fic/DOC protein, Fido domain"/>
    <property type="match status" value="1"/>
</dbReference>
<dbReference type="GO" id="GO:0016301">
    <property type="term" value="F:kinase activity"/>
    <property type="evidence" value="ECO:0007669"/>
    <property type="project" value="InterPro"/>
</dbReference>
<dbReference type="InterPro" id="IPR036597">
    <property type="entry name" value="Fido-like_dom_sf"/>
</dbReference>
<sequence length="134" mass="14755">MASHTARLARVFTPEYVRRINAQIVHPAHSQVVKPNELESALARPLNVSRYEPERPAEYLAATLSYGLIKGHPFLDGNKRTAFFLANEYLRALGHPGLLDCCQSRGDLERVADRHINTAAGQLDVNGLLGIAPS</sequence>
<dbReference type="OrthoDB" id="3049701at2759"/>
<dbReference type="InterPro" id="IPR006440">
    <property type="entry name" value="Doc"/>
</dbReference>
<evidence type="ECO:0000259" key="1">
    <source>
        <dbReference type="PROSITE" id="PS51459"/>
    </source>
</evidence>
<keyword evidence="3" id="KW-1185">Reference proteome</keyword>
<dbReference type="InterPro" id="IPR053737">
    <property type="entry name" value="Type_II_TA_Toxin"/>
</dbReference>